<organism evidence="4 5">
    <name type="scientific">Ramazzottius varieornatus</name>
    <name type="common">Water bear</name>
    <name type="synonym">Tardigrade</name>
    <dbReference type="NCBI Taxonomy" id="947166"/>
    <lineage>
        <taxon>Eukaryota</taxon>
        <taxon>Metazoa</taxon>
        <taxon>Ecdysozoa</taxon>
        <taxon>Tardigrada</taxon>
        <taxon>Eutardigrada</taxon>
        <taxon>Parachela</taxon>
        <taxon>Hypsibioidea</taxon>
        <taxon>Ramazzottiidae</taxon>
        <taxon>Ramazzottius</taxon>
    </lineage>
</organism>
<accession>A0A1D1UWP6</accession>
<keyword evidence="1 2" id="KW-0732">Signal</keyword>
<dbReference type="PANTHER" id="PTHR17357">
    <property type="entry name" value="GM2 GANGLIOSIDE ACTIVATOR PROTEIN"/>
    <property type="match status" value="1"/>
</dbReference>
<proteinExistence type="predicted"/>
<dbReference type="Proteomes" id="UP000186922">
    <property type="component" value="Unassembled WGS sequence"/>
</dbReference>
<dbReference type="EMBL" id="BDGG01000001">
    <property type="protein sequence ID" value="GAU90853.1"/>
    <property type="molecule type" value="Genomic_DNA"/>
</dbReference>
<comment type="caution">
    <text evidence="4">The sequence shown here is derived from an EMBL/GenBank/DDBJ whole genome shotgun (WGS) entry which is preliminary data.</text>
</comment>
<dbReference type="PANTHER" id="PTHR17357:SF0">
    <property type="entry name" value="GANGLIOSIDE GM2 ACTIVATOR"/>
    <property type="match status" value="1"/>
</dbReference>
<feature type="signal peptide" evidence="2">
    <location>
        <begin position="1"/>
        <end position="25"/>
    </location>
</feature>
<dbReference type="GO" id="GO:0005319">
    <property type="term" value="F:lipid transporter activity"/>
    <property type="evidence" value="ECO:0007669"/>
    <property type="project" value="TreeGrafter"/>
</dbReference>
<dbReference type="Pfam" id="PF02221">
    <property type="entry name" value="E1_DerP2_DerF2"/>
    <property type="match status" value="1"/>
</dbReference>
<dbReference type="GO" id="GO:0006689">
    <property type="term" value="P:ganglioside catabolic process"/>
    <property type="evidence" value="ECO:0007669"/>
    <property type="project" value="InterPro"/>
</dbReference>
<gene>
    <name evidence="4" type="primary">RvY_03213-1</name>
    <name evidence="4" type="synonym">RvY_03213.1</name>
    <name evidence="4" type="ORF">RvY_03213</name>
</gene>
<evidence type="ECO:0000256" key="2">
    <source>
        <dbReference type="SAM" id="SignalP"/>
    </source>
</evidence>
<dbReference type="AlphaFoldDB" id="A0A1D1UWP6"/>
<dbReference type="Gene3D" id="2.70.220.10">
    <property type="entry name" value="Ganglioside GM2 activator"/>
    <property type="match status" value="1"/>
</dbReference>
<dbReference type="STRING" id="947166.A0A1D1UWP6"/>
<dbReference type="SUPFAM" id="SSF63707">
    <property type="entry name" value="Ganglioside M2 (gm2) activator"/>
    <property type="match status" value="1"/>
</dbReference>
<dbReference type="OrthoDB" id="6409159at2759"/>
<dbReference type="SMART" id="SM00737">
    <property type="entry name" value="ML"/>
    <property type="match status" value="1"/>
</dbReference>
<evidence type="ECO:0000313" key="5">
    <source>
        <dbReference type="Proteomes" id="UP000186922"/>
    </source>
</evidence>
<evidence type="ECO:0000259" key="3">
    <source>
        <dbReference type="SMART" id="SM00737"/>
    </source>
</evidence>
<keyword evidence="5" id="KW-1185">Reference proteome</keyword>
<dbReference type="GO" id="GO:0008047">
    <property type="term" value="F:enzyme activator activity"/>
    <property type="evidence" value="ECO:0007669"/>
    <property type="project" value="InterPro"/>
</dbReference>
<evidence type="ECO:0000313" key="4">
    <source>
        <dbReference type="EMBL" id="GAU90853.1"/>
    </source>
</evidence>
<feature type="domain" description="MD-2-related lipid-recognition" evidence="3">
    <location>
        <begin position="80"/>
        <end position="226"/>
    </location>
</feature>
<dbReference type="InterPro" id="IPR028996">
    <property type="entry name" value="GM2-AP"/>
</dbReference>
<dbReference type="InterPro" id="IPR036846">
    <property type="entry name" value="GM2-AP_sf"/>
</dbReference>
<name>A0A1D1UWP6_RAMVA</name>
<reference evidence="4 5" key="1">
    <citation type="journal article" date="2016" name="Nat. Commun.">
        <title>Extremotolerant tardigrade genome and improved radiotolerance of human cultured cells by tardigrade-unique protein.</title>
        <authorList>
            <person name="Hashimoto T."/>
            <person name="Horikawa D.D."/>
            <person name="Saito Y."/>
            <person name="Kuwahara H."/>
            <person name="Kozuka-Hata H."/>
            <person name="Shin-I T."/>
            <person name="Minakuchi Y."/>
            <person name="Ohishi K."/>
            <person name="Motoyama A."/>
            <person name="Aizu T."/>
            <person name="Enomoto A."/>
            <person name="Kondo K."/>
            <person name="Tanaka S."/>
            <person name="Hara Y."/>
            <person name="Koshikawa S."/>
            <person name="Sagara H."/>
            <person name="Miura T."/>
            <person name="Yokobori S."/>
            <person name="Miyagawa K."/>
            <person name="Suzuki Y."/>
            <person name="Kubo T."/>
            <person name="Oyama M."/>
            <person name="Kohara Y."/>
            <person name="Fujiyama A."/>
            <person name="Arakawa K."/>
            <person name="Katayama T."/>
            <person name="Toyoda A."/>
            <person name="Kunieda T."/>
        </authorList>
    </citation>
    <scope>NUCLEOTIDE SEQUENCE [LARGE SCALE GENOMIC DNA]</scope>
    <source>
        <strain evidence="4 5">YOKOZUNA-1</strain>
    </source>
</reference>
<sequence length="230" mass="25769">MTFAKKPTFAAVVLLFCLGSSFVSCLSSGKRGHSEEDNLIQYNWDELLLARARPHHKAQPKLHPTQKVYPVQRKLAHFSWKSCGGPDDAIKLTNLTLSPDPLQLGQPLKVTASGEILRDITAPIEIDVVVEKKVFVWVNLPCVDDFGSCNYADVCSRLPPPPCPQPIIEAKLPCSCPFPIGKYSVKDLEYEIDTKQYPPELVQGDFKFHIVIKQKNQSIGCYDFELSIKK</sequence>
<dbReference type="PROSITE" id="PS51257">
    <property type="entry name" value="PROKAR_LIPOPROTEIN"/>
    <property type="match status" value="1"/>
</dbReference>
<dbReference type="InterPro" id="IPR003172">
    <property type="entry name" value="ML_dom"/>
</dbReference>
<evidence type="ECO:0000256" key="1">
    <source>
        <dbReference type="ARBA" id="ARBA00022729"/>
    </source>
</evidence>
<feature type="chain" id="PRO_5008897707" description="MD-2-related lipid-recognition domain-containing protein" evidence="2">
    <location>
        <begin position="26"/>
        <end position="230"/>
    </location>
</feature>
<protein>
    <recommendedName>
        <fullName evidence="3">MD-2-related lipid-recognition domain-containing protein</fullName>
    </recommendedName>
</protein>
<dbReference type="GO" id="GO:0009898">
    <property type="term" value="C:cytoplasmic side of plasma membrane"/>
    <property type="evidence" value="ECO:0007669"/>
    <property type="project" value="TreeGrafter"/>
</dbReference>